<protein>
    <submittedName>
        <fullName evidence="1">Uncharacterized protein</fullName>
    </submittedName>
</protein>
<evidence type="ECO:0000313" key="1">
    <source>
        <dbReference type="EMBL" id="GAI32952.1"/>
    </source>
</evidence>
<organism evidence="1">
    <name type="scientific">marine sediment metagenome</name>
    <dbReference type="NCBI Taxonomy" id="412755"/>
    <lineage>
        <taxon>unclassified sequences</taxon>
        <taxon>metagenomes</taxon>
        <taxon>ecological metagenomes</taxon>
    </lineage>
</organism>
<gene>
    <name evidence="1" type="ORF">S06H3_50871</name>
</gene>
<reference evidence="1" key="1">
    <citation type="journal article" date="2014" name="Front. Microbiol.">
        <title>High frequency of phylogenetically diverse reductive dehalogenase-homologous genes in deep subseafloor sedimentary metagenomes.</title>
        <authorList>
            <person name="Kawai M."/>
            <person name="Futagami T."/>
            <person name="Toyoda A."/>
            <person name="Takaki Y."/>
            <person name="Nishi S."/>
            <person name="Hori S."/>
            <person name="Arai W."/>
            <person name="Tsubouchi T."/>
            <person name="Morono Y."/>
            <person name="Uchiyama I."/>
            <person name="Ito T."/>
            <person name="Fujiyama A."/>
            <person name="Inagaki F."/>
            <person name="Takami H."/>
        </authorList>
    </citation>
    <scope>NUCLEOTIDE SEQUENCE</scope>
    <source>
        <strain evidence="1">Expedition CK06-06</strain>
    </source>
</reference>
<dbReference type="EMBL" id="BARV01032237">
    <property type="protein sequence ID" value="GAI32952.1"/>
    <property type="molecule type" value="Genomic_DNA"/>
</dbReference>
<name>X1MMW3_9ZZZZ</name>
<accession>X1MMW3</accession>
<proteinExistence type="predicted"/>
<comment type="caution">
    <text evidence="1">The sequence shown here is derived from an EMBL/GenBank/DDBJ whole genome shotgun (WGS) entry which is preliminary data.</text>
</comment>
<dbReference type="AlphaFoldDB" id="X1MMW3"/>
<sequence length="146" mass="16154">MAYVAVNELRCKTREPIGKNAVIAFFPVLDEKTWNAVNVSLPAAVGHLEKPVIYDETDKILYREGDLPVSIPLGHKIWGSARGYNDSAYTLSLRQTIHIIDPDGHVAGGKAYTFDIAPGYFIEISMTSVTLDMAGLWKLYVKLEAV</sequence>